<accession>A0ABR0VTT9</accession>
<dbReference type="Proteomes" id="UP001318860">
    <property type="component" value="Unassembled WGS sequence"/>
</dbReference>
<evidence type="ECO:0000313" key="3">
    <source>
        <dbReference type="Proteomes" id="UP001318860"/>
    </source>
</evidence>
<dbReference type="PANTHER" id="PTHR31374">
    <property type="entry name" value="AUXIN-INDUCED PROTEIN-LIKE-RELATED"/>
    <property type="match status" value="1"/>
</dbReference>
<organism evidence="2 3">
    <name type="scientific">Rehmannia glutinosa</name>
    <name type="common">Chinese foxglove</name>
    <dbReference type="NCBI Taxonomy" id="99300"/>
    <lineage>
        <taxon>Eukaryota</taxon>
        <taxon>Viridiplantae</taxon>
        <taxon>Streptophyta</taxon>
        <taxon>Embryophyta</taxon>
        <taxon>Tracheophyta</taxon>
        <taxon>Spermatophyta</taxon>
        <taxon>Magnoliopsida</taxon>
        <taxon>eudicotyledons</taxon>
        <taxon>Gunneridae</taxon>
        <taxon>Pentapetalae</taxon>
        <taxon>asterids</taxon>
        <taxon>lamiids</taxon>
        <taxon>Lamiales</taxon>
        <taxon>Orobanchaceae</taxon>
        <taxon>Rehmannieae</taxon>
        <taxon>Rehmannia</taxon>
    </lineage>
</organism>
<evidence type="ECO:0000313" key="2">
    <source>
        <dbReference type="EMBL" id="KAK6138681.1"/>
    </source>
</evidence>
<comment type="similarity">
    <text evidence="1">Belongs to the ARG7 family.</text>
</comment>
<keyword evidence="3" id="KW-1185">Reference proteome</keyword>
<dbReference type="EMBL" id="JABTTQ020000683">
    <property type="protein sequence ID" value="KAK6138681.1"/>
    <property type="molecule type" value="Genomic_DNA"/>
</dbReference>
<comment type="caution">
    <text evidence="2">The sequence shown here is derived from an EMBL/GenBank/DDBJ whole genome shotgun (WGS) entry which is preliminary data.</text>
</comment>
<dbReference type="InterPro" id="IPR003676">
    <property type="entry name" value="SAUR_fam"/>
</dbReference>
<dbReference type="Pfam" id="PF02519">
    <property type="entry name" value="Auxin_inducible"/>
    <property type="match status" value="1"/>
</dbReference>
<reference evidence="2 3" key="1">
    <citation type="journal article" date="2021" name="Comput. Struct. Biotechnol. J.">
        <title>De novo genome assembly of the potent medicinal plant Rehmannia glutinosa using nanopore technology.</title>
        <authorList>
            <person name="Ma L."/>
            <person name="Dong C."/>
            <person name="Song C."/>
            <person name="Wang X."/>
            <person name="Zheng X."/>
            <person name="Niu Y."/>
            <person name="Chen S."/>
            <person name="Feng W."/>
        </authorList>
    </citation>
    <scope>NUCLEOTIDE SEQUENCE [LARGE SCALE GENOMIC DNA]</scope>
    <source>
        <strain evidence="2">DH-2019</strain>
    </source>
</reference>
<proteinExistence type="inferred from homology"/>
<dbReference type="PANTHER" id="PTHR31374:SF201">
    <property type="entry name" value="SAUR-LIKE AUXIN-RESPONSIVE PROTEIN FAMILY"/>
    <property type="match status" value="1"/>
</dbReference>
<protein>
    <submittedName>
        <fullName evidence="2">Uncharacterized protein</fullName>
    </submittedName>
</protein>
<gene>
    <name evidence="2" type="ORF">DH2020_027571</name>
</gene>
<name>A0ABR0VTT9_REHGL</name>
<sequence length="194" mass="22339">MSYTMFRYYRYELWLSFWNYGAYGSNNFCKTGKNRGFRLGHRLVKVFRWCIHRRTRRRATYRRLQPRSSTTTGPFSKLYKWVHSLSRGARSLCSGKSNSGYTRAGEDPKLPVSVPKGHLAVYVGDKEDDTCRVLVPVIYFNHPLFGELLGEAEKVYGFDHPGGIQIPCPKSELENIQMKIAAASGGGSWRRRRS</sequence>
<evidence type="ECO:0000256" key="1">
    <source>
        <dbReference type="ARBA" id="ARBA00006974"/>
    </source>
</evidence>